<dbReference type="SUPFAM" id="SSF52540">
    <property type="entry name" value="P-loop containing nucleoside triphosphate hydrolases"/>
    <property type="match status" value="1"/>
</dbReference>
<dbReference type="InterPro" id="IPR027417">
    <property type="entry name" value="P-loop_NTPase"/>
</dbReference>
<protein>
    <submittedName>
        <fullName evidence="1">Uncharacterized protein</fullName>
    </submittedName>
</protein>
<evidence type="ECO:0000313" key="2">
    <source>
        <dbReference type="Proteomes" id="UP000186230"/>
    </source>
</evidence>
<name>A0A1L7I798_9FLAO</name>
<reference evidence="1 2" key="1">
    <citation type="submission" date="2016-07" db="EMBL/GenBank/DDBJ databases">
        <title>Multi-omics approach to identify versatile polysaccharide utilization systems of a marine flavobacterium Gramella flava.</title>
        <authorList>
            <person name="Tang K."/>
        </authorList>
    </citation>
    <scope>NUCLEOTIDE SEQUENCE [LARGE SCALE GENOMIC DNA]</scope>
    <source>
        <strain evidence="1 2">JLT2011</strain>
    </source>
</reference>
<organism evidence="1 2">
    <name type="scientific">Christiangramia flava JLT2011</name>
    <dbReference type="NCBI Taxonomy" id="1229726"/>
    <lineage>
        <taxon>Bacteria</taxon>
        <taxon>Pseudomonadati</taxon>
        <taxon>Bacteroidota</taxon>
        <taxon>Flavobacteriia</taxon>
        <taxon>Flavobacteriales</taxon>
        <taxon>Flavobacteriaceae</taxon>
        <taxon>Christiangramia</taxon>
    </lineage>
</organism>
<keyword evidence="2" id="KW-1185">Reference proteome</keyword>
<sequence>MITGLFNNGNFFFGDQADYLKKNKANPKGFFEDLEVNTINEDILASRLINFPEPIRRKLFPSHTFYRARWLAKIPVSIQFRTTPDIQERIEKLVQNEPFCFKDPRFSYTLPIWKNSLPPTTKFIVVYREPDKTAVSICRECSESPPLRKLKMSISRALNIWKAMYTHILKNYGKETEKQKWLFIHYNEIFESQGLERLGRFANTSLEKDFAERKISRTTNTNIDVPKDVLKIYNRLNSLSSYQ</sequence>
<dbReference type="Gene3D" id="3.40.50.300">
    <property type="entry name" value="P-loop containing nucleotide triphosphate hydrolases"/>
    <property type="match status" value="1"/>
</dbReference>
<dbReference type="AlphaFoldDB" id="A0A1L7I798"/>
<gene>
    <name evidence="1" type="ORF">GRFL_2370</name>
</gene>
<accession>A0A1L7I798</accession>
<dbReference type="EMBL" id="CP016359">
    <property type="protein sequence ID" value="APU69094.1"/>
    <property type="molecule type" value="Genomic_DNA"/>
</dbReference>
<proteinExistence type="predicted"/>
<dbReference type="STRING" id="1229726.GRFL_2370"/>
<evidence type="ECO:0000313" key="1">
    <source>
        <dbReference type="EMBL" id="APU69094.1"/>
    </source>
</evidence>
<dbReference type="Proteomes" id="UP000186230">
    <property type="component" value="Chromosome"/>
</dbReference>
<dbReference type="KEGG" id="gfl:GRFL_2370"/>